<evidence type="ECO:0000313" key="6">
    <source>
        <dbReference type="Proteomes" id="UP000585638"/>
    </source>
</evidence>
<dbReference type="InterPro" id="IPR019887">
    <property type="entry name" value="Tscrpt_reg_AsnC/Lrp_C"/>
</dbReference>
<accession>A0A7W9KN85</accession>
<dbReference type="GO" id="GO:0043565">
    <property type="term" value="F:sequence-specific DNA binding"/>
    <property type="evidence" value="ECO:0007669"/>
    <property type="project" value="InterPro"/>
</dbReference>
<dbReference type="PANTHER" id="PTHR30154:SF34">
    <property type="entry name" value="TRANSCRIPTIONAL REGULATOR AZLB"/>
    <property type="match status" value="1"/>
</dbReference>
<dbReference type="SMART" id="SM00344">
    <property type="entry name" value="HTH_ASNC"/>
    <property type="match status" value="1"/>
</dbReference>
<dbReference type="PRINTS" id="PR00033">
    <property type="entry name" value="HTHASNC"/>
</dbReference>
<keyword evidence="1" id="KW-0805">Transcription regulation</keyword>
<dbReference type="GO" id="GO:0043200">
    <property type="term" value="P:response to amino acid"/>
    <property type="evidence" value="ECO:0007669"/>
    <property type="project" value="TreeGrafter"/>
</dbReference>
<dbReference type="RefSeq" id="WP_312890451.1">
    <property type="nucleotide sequence ID" value="NZ_BAAAWY010000098.1"/>
</dbReference>
<dbReference type="Gene3D" id="1.10.10.10">
    <property type="entry name" value="Winged helix-like DNA-binding domain superfamily/Winged helix DNA-binding domain"/>
    <property type="match status" value="1"/>
</dbReference>
<dbReference type="Pfam" id="PF13404">
    <property type="entry name" value="HTH_AsnC-type"/>
    <property type="match status" value="1"/>
</dbReference>
<dbReference type="InterPro" id="IPR036388">
    <property type="entry name" value="WH-like_DNA-bd_sf"/>
</dbReference>
<dbReference type="SUPFAM" id="SSF54909">
    <property type="entry name" value="Dimeric alpha+beta barrel"/>
    <property type="match status" value="1"/>
</dbReference>
<organism evidence="5 6">
    <name type="scientific">Kutzneria kofuensis</name>
    <dbReference type="NCBI Taxonomy" id="103725"/>
    <lineage>
        <taxon>Bacteria</taxon>
        <taxon>Bacillati</taxon>
        <taxon>Actinomycetota</taxon>
        <taxon>Actinomycetes</taxon>
        <taxon>Pseudonocardiales</taxon>
        <taxon>Pseudonocardiaceae</taxon>
        <taxon>Kutzneria</taxon>
    </lineage>
</organism>
<name>A0A7W9KN85_9PSEU</name>
<dbReference type="Proteomes" id="UP000585638">
    <property type="component" value="Unassembled WGS sequence"/>
</dbReference>
<keyword evidence="2 5" id="KW-0238">DNA-binding</keyword>
<dbReference type="EMBL" id="JACHIR010000001">
    <property type="protein sequence ID" value="MBB5895585.1"/>
    <property type="molecule type" value="Genomic_DNA"/>
</dbReference>
<dbReference type="SUPFAM" id="SSF46785">
    <property type="entry name" value="Winged helix' DNA-binding domain"/>
    <property type="match status" value="1"/>
</dbReference>
<dbReference type="Pfam" id="PF01037">
    <property type="entry name" value="AsnC_trans_reg"/>
    <property type="match status" value="1"/>
</dbReference>
<dbReference type="InterPro" id="IPR011008">
    <property type="entry name" value="Dimeric_a/b-barrel"/>
</dbReference>
<dbReference type="PANTHER" id="PTHR30154">
    <property type="entry name" value="LEUCINE-RESPONSIVE REGULATORY PROTEIN"/>
    <property type="match status" value="1"/>
</dbReference>
<evidence type="ECO:0000256" key="2">
    <source>
        <dbReference type="ARBA" id="ARBA00023125"/>
    </source>
</evidence>
<evidence type="ECO:0000256" key="1">
    <source>
        <dbReference type="ARBA" id="ARBA00023015"/>
    </source>
</evidence>
<sequence>MSRTVTLDTLDLRILRELVRRPRAGITELASLLGVARNTAHARVQRLEREVVGDRGRGVDLAAMGLEVTAFVTLEVAQGRFNEAVAGLKTVPYVLEAHGIAGAGDLLVRVVARSNQHLHQVVASVLACPGVLRSTTAVSLTQPVSYRVDPLFEVVQGE</sequence>
<evidence type="ECO:0000256" key="3">
    <source>
        <dbReference type="ARBA" id="ARBA00023163"/>
    </source>
</evidence>
<keyword evidence="3" id="KW-0804">Transcription</keyword>
<dbReference type="PROSITE" id="PS50956">
    <property type="entry name" value="HTH_ASNC_2"/>
    <property type="match status" value="1"/>
</dbReference>
<dbReference type="InterPro" id="IPR036390">
    <property type="entry name" value="WH_DNA-bd_sf"/>
</dbReference>
<gene>
    <name evidence="5" type="ORF">BJ998_006781</name>
</gene>
<dbReference type="GO" id="GO:0005829">
    <property type="term" value="C:cytosol"/>
    <property type="evidence" value="ECO:0007669"/>
    <property type="project" value="TreeGrafter"/>
</dbReference>
<dbReference type="InterPro" id="IPR019888">
    <property type="entry name" value="Tscrpt_reg_AsnC-like"/>
</dbReference>
<proteinExistence type="predicted"/>
<comment type="caution">
    <text evidence="5">The sequence shown here is derived from an EMBL/GenBank/DDBJ whole genome shotgun (WGS) entry which is preliminary data.</text>
</comment>
<reference evidence="5 6" key="1">
    <citation type="submission" date="2020-08" db="EMBL/GenBank/DDBJ databases">
        <title>Sequencing the genomes of 1000 actinobacteria strains.</title>
        <authorList>
            <person name="Klenk H.-P."/>
        </authorList>
    </citation>
    <scope>NUCLEOTIDE SEQUENCE [LARGE SCALE GENOMIC DNA]</scope>
    <source>
        <strain evidence="5 6">DSM 43851</strain>
    </source>
</reference>
<dbReference type="AlphaFoldDB" id="A0A7W9KN85"/>
<feature type="domain" description="HTH asnC-type" evidence="4">
    <location>
        <begin position="7"/>
        <end position="50"/>
    </location>
</feature>
<protein>
    <submittedName>
        <fullName evidence="5">DNA-binding Lrp family transcriptional regulator</fullName>
    </submittedName>
</protein>
<dbReference type="InterPro" id="IPR000485">
    <property type="entry name" value="AsnC-type_HTH_dom"/>
</dbReference>
<dbReference type="Gene3D" id="3.30.70.920">
    <property type="match status" value="1"/>
</dbReference>
<keyword evidence="6" id="KW-1185">Reference proteome</keyword>
<evidence type="ECO:0000313" key="5">
    <source>
        <dbReference type="EMBL" id="MBB5895585.1"/>
    </source>
</evidence>
<evidence type="ECO:0000259" key="4">
    <source>
        <dbReference type="PROSITE" id="PS50956"/>
    </source>
</evidence>